<reference evidence="2 3" key="1">
    <citation type="submission" date="2019-06" db="EMBL/GenBank/DDBJ databases">
        <title>Whole genome shotgun sequence of Cellulosimicrobium cellulans NBRC 15516.</title>
        <authorList>
            <person name="Hosoyama A."/>
            <person name="Uohara A."/>
            <person name="Ohji S."/>
            <person name="Ichikawa N."/>
        </authorList>
    </citation>
    <scope>NUCLEOTIDE SEQUENCE [LARGE SCALE GENOMIC DNA]</scope>
    <source>
        <strain evidence="2 3">NBRC 15516</strain>
    </source>
</reference>
<organism evidence="2 3">
    <name type="scientific">Cellulosimicrobium cellulans</name>
    <name type="common">Arthrobacter luteus</name>
    <dbReference type="NCBI Taxonomy" id="1710"/>
    <lineage>
        <taxon>Bacteria</taxon>
        <taxon>Bacillati</taxon>
        <taxon>Actinomycetota</taxon>
        <taxon>Actinomycetes</taxon>
        <taxon>Micrococcales</taxon>
        <taxon>Promicromonosporaceae</taxon>
        <taxon>Cellulosimicrobium</taxon>
    </lineage>
</organism>
<evidence type="ECO:0000259" key="1">
    <source>
        <dbReference type="Pfam" id="PF01243"/>
    </source>
</evidence>
<evidence type="ECO:0000313" key="3">
    <source>
        <dbReference type="Proteomes" id="UP000316659"/>
    </source>
</evidence>
<dbReference type="Pfam" id="PF01243">
    <property type="entry name" value="PNPOx_N"/>
    <property type="match status" value="1"/>
</dbReference>
<dbReference type="EMBL" id="BJNZ01000003">
    <property type="protein sequence ID" value="GED08712.1"/>
    <property type="molecule type" value="Genomic_DNA"/>
</dbReference>
<evidence type="ECO:0000313" key="2">
    <source>
        <dbReference type="EMBL" id="GED08712.1"/>
    </source>
</evidence>
<accession>A0A4Y4DTM1</accession>
<dbReference type="RefSeq" id="WP_141388219.1">
    <property type="nucleotide sequence ID" value="NZ_BJNZ01000003.1"/>
</dbReference>
<dbReference type="AlphaFoldDB" id="A0A4Y4DTM1"/>
<dbReference type="InterPro" id="IPR011576">
    <property type="entry name" value="Pyridox_Oxase_N"/>
</dbReference>
<name>A0A4Y4DTM1_CELCE</name>
<dbReference type="Proteomes" id="UP000316659">
    <property type="component" value="Unassembled WGS sequence"/>
</dbReference>
<proteinExistence type="predicted"/>
<gene>
    <name evidence="2" type="ORF">CCE02nite_07110</name>
</gene>
<dbReference type="Gene3D" id="2.30.110.10">
    <property type="entry name" value="Electron Transport, Fmn-binding Protein, Chain A"/>
    <property type="match status" value="1"/>
</dbReference>
<protein>
    <recommendedName>
        <fullName evidence="1">Pyridoxamine 5'-phosphate oxidase N-terminal domain-containing protein</fullName>
    </recommendedName>
</protein>
<feature type="domain" description="Pyridoxamine 5'-phosphate oxidase N-terminal" evidence="1">
    <location>
        <begin position="4"/>
        <end position="91"/>
    </location>
</feature>
<comment type="caution">
    <text evidence="2">The sequence shown here is derived from an EMBL/GenBank/DDBJ whole genome shotgun (WGS) entry which is preliminary data.</text>
</comment>
<dbReference type="InterPro" id="IPR012349">
    <property type="entry name" value="Split_barrel_FMN-bd"/>
</dbReference>
<sequence>MNREALVGYVRSQGWGVVASLGAEGEPQAAFLAVAATDAGELVFDARATSRKVMNLVRDPRVAVTVGGTDGTTLQCEGTADVPVGADRERCAAAYVAAFPQFAASLADDGIVLLRVVLAWARYGDFREDRSVITEVDVTGWGQAGT</sequence>
<dbReference type="SUPFAM" id="SSF50475">
    <property type="entry name" value="FMN-binding split barrel"/>
    <property type="match status" value="1"/>
</dbReference>